<evidence type="ECO:0000256" key="1">
    <source>
        <dbReference type="SAM" id="Phobius"/>
    </source>
</evidence>
<feature type="transmembrane region" description="Helical" evidence="1">
    <location>
        <begin position="96"/>
        <end position="114"/>
    </location>
</feature>
<evidence type="ECO:0000313" key="2">
    <source>
        <dbReference type="EMBL" id="MDC2890438.1"/>
    </source>
</evidence>
<dbReference type="InterPro" id="IPR013783">
    <property type="entry name" value="Ig-like_fold"/>
</dbReference>
<sequence>MWLAGVIFDADDDELVFNWLQATGPSVELIDDDTLTPSFIAPESDESVLLKFRLVVNDGQFTVYKDVTVVVDVVVETPDEETPDEADEKDDSSPKFGLSLSIGYLIFALGIVGFRRRWSALVAISTK</sequence>
<keyword evidence="1" id="KW-0812">Transmembrane</keyword>
<dbReference type="EMBL" id="JAQOMS010000002">
    <property type="protein sequence ID" value="MDC2890438.1"/>
    <property type="molecule type" value="Genomic_DNA"/>
</dbReference>
<keyword evidence="3" id="KW-1185">Reference proteome</keyword>
<keyword evidence="1" id="KW-0472">Membrane</keyword>
<dbReference type="Gene3D" id="2.60.40.10">
    <property type="entry name" value="Immunoglobulins"/>
    <property type="match status" value="1"/>
</dbReference>
<comment type="caution">
    <text evidence="2">The sequence shown here is derived from an EMBL/GenBank/DDBJ whole genome shotgun (WGS) entry which is preliminary data.</text>
</comment>
<proteinExistence type="predicted"/>
<accession>A0ABT5FFZ7</accession>
<evidence type="ECO:0000313" key="3">
    <source>
        <dbReference type="Proteomes" id="UP001528411"/>
    </source>
</evidence>
<name>A0ABT5FFZ7_9GAMM</name>
<reference evidence="2 3" key="1">
    <citation type="submission" date="2023-01" db="EMBL/GenBank/DDBJ databases">
        <title>Psychrosphaera sp. nov., isolated from marine algae.</title>
        <authorList>
            <person name="Bayburt H."/>
            <person name="Choi B.J."/>
            <person name="Kim J.M."/>
            <person name="Choi D.G."/>
            <person name="Jeon C.O."/>
        </authorList>
    </citation>
    <scope>NUCLEOTIDE SEQUENCE [LARGE SCALE GENOMIC DNA]</scope>
    <source>
        <strain evidence="2 3">G1-22</strain>
    </source>
</reference>
<dbReference type="Proteomes" id="UP001528411">
    <property type="component" value="Unassembled WGS sequence"/>
</dbReference>
<dbReference type="RefSeq" id="WP_272181637.1">
    <property type="nucleotide sequence ID" value="NZ_JAQOMS010000002.1"/>
</dbReference>
<organism evidence="2 3">
    <name type="scientific">Psychrosphaera algicola</name>
    <dbReference type="NCBI Taxonomy" id="3023714"/>
    <lineage>
        <taxon>Bacteria</taxon>
        <taxon>Pseudomonadati</taxon>
        <taxon>Pseudomonadota</taxon>
        <taxon>Gammaproteobacteria</taxon>
        <taxon>Alteromonadales</taxon>
        <taxon>Pseudoalteromonadaceae</taxon>
        <taxon>Psychrosphaera</taxon>
    </lineage>
</organism>
<protein>
    <submittedName>
        <fullName evidence="2">Uncharacterized protein</fullName>
    </submittedName>
</protein>
<keyword evidence="1" id="KW-1133">Transmembrane helix</keyword>
<gene>
    <name evidence="2" type="ORF">PN838_18875</name>
</gene>